<evidence type="ECO:0000259" key="2">
    <source>
        <dbReference type="Pfam" id="PF00117"/>
    </source>
</evidence>
<dbReference type="OrthoDB" id="92161at2759"/>
<feature type="domain" description="Glutamine amidotransferase" evidence="2">
    <location>
        <begin position="91"/>
        <end position="241"/>
    </location>
</feature>
<dbReference type="EMBL" id="JABFUD020000013">
    <property type="protein sequence ID" value="KAI5070925.1"/>
    <property type="molecule type" value="Genomic_DNA"/>
</dbReference>
<dbReference type="AlphaFoldDB" id="A0A9D4UN91"/>
<dbReference type="Gene3D" id="3.40.50.880">
    <property type="match status" value="1"/>
</dbReference>
<dbReference type="PROSITE" id="PS51273">
    <property type="entry name" value="GATASE_TYPE_1"/>
    <property type="match status" value="1"/>
</dbReference>
<dbReference type="PANTHER" id="PTHR42695">
    <property type="entry name" value="GLUTAMINE AMIDOTRANSFERASE YLR126C-RELATED"/>
    <property type="match status" value="1"/>
</dbReference>
<dbReference type="PANTHER" id="PTHR42695:SF5">
    <property type="entry name" value="GLUTAMINE AMIDOTRANSFERASE YLR126C-RELATED"/>
    <property type="match status" value="1"/>
</dbReference>
<reference evidence="3" key="1">
    <citation type="submission" date="2021-01" db="EMBL/GenBank/DDBJ databases">
        <title>Adiantum capillus-veneris genome.</title>
        <authorList>
            <person name="Fang Y."/>
            <person name="Liao Q."/>
        </authorList>
    </citation>
    <scope>NUCLEOTIDE SEQUENCE</scope>
    <source>
        <strain evidence="3">H3</strain>
        <tissue evidence="3">Leaf</tissue>
    </source>
</reference>
<gene>
    <name evidence="3" type="ORF">GOP47_0013176</name>
</gene>
<dbReference type="Pfam" id="PF00117">
    <property type="entry name" value="GATase"/>
    <property type="match status" value="1"/>
</dbReference>
<dbReference type="CDD" id="cd01741">
    <property type="entry name" value="GATase1_1"/>
    <property type="match status" value="1"/>
</dbReference>
<evidence type="ECO:0000256" key="1">
    <source>
        <dbReference type="ARBA" id="ARBA00011083"/>
    </source>
</evidence>
<dbReference type="Proteomes" id="UP000886520">
    <property type="component" value="Chromosome 13"/>
</dbReference>
<name>A0A9D4UN91_ADICA</name>
<organism evidence="3 4">
    <name type="scientific">Adiantum capillus-veneris</name>
    <name type="common">Maidenhair fern</name>
    <dbReference type="NCBI Taxonomy" id="13818"/>
    <lineage>
        <taxon>Eukaryota</taxon>
        <taxon>Viridiplantae</taxon>
        <taxon>Streptophyta</taxon>
        <taxon>Embryophyta</taxon>
        <taxon>Tracheophyta</taxon>
        <taxon>Polypodiopsida</taxon>
        <taxon>Polypodiidae</taxon>
        <taxon>Polypodiales</taxon>
        <taxon>Pteridineae</taxon>
        <taxon>Pteridaceae</taxon>
        <taxon>Vittarioideae</taxon>
        <taxon>Adiantum</taxon>
    </lineage>
</organism>
<comment type="similarity">
    <text evidence="1">Belongs to the peptidase C26 family.</text>
</comment>
<evidence type="ECO:0000313" key="3">
    <source>
        <dbReference type="EMBL" id="KAI5070925.1"/>
    </source>
</evidence>
<accession>A0A9D4UN91</accession>
<proteinExistence type="inferred from homology"/>
<dbReference type="SUPFAM" id="SSF52317">
    <property type="entry name" value="Class I glutamine amidotransferase-like"/>
    <property type="match status" value="1"/>
</dbReference>
<protein>
    <recommendedName>
        <fullName evidence="2">Glutamine amidotransferase domain-containing protein</fullName>
    </recommendedName>
</protein>
<evidence type="ECO:0000313" key="4">
    <source>
        <dbReference type="Proteomes" id="UP000886520"/>
    </source>
</evidence>
<dbReference type="InterPro" id="IPR029062">
    <property type="entry name" value="Class_I_gatase-like"/>
</dbReference>
<keyword evidence="4" id="KW-1185">Reference proteome</keyword>
<sequence>MGAEAFITQEPVRDASNAFITLEPVRDAHNAFITQEPVTDADNVTTGKSRMYAILVAGHATDYLRKLYGGLAGLFEQLLSDLEETWHIFRVVDGEFPSDENVRNYEGFVITGSRYDAHSNEPWVLQLCKLVQKLHFEKIKLLGICFGHQVIARALGGQTGRSEHGWEVGLRRVSVMNAFYNKLYAEASFPSSPVILEIHQDQVLELPPNGELLASTEKTSIWMYAVEDHILCIQGHPEFTEDIAMNILYVCLNENLMPEEVVSGARQSFIEAKADHEAFKQLCKAFLKATPSTNLPIEFGLELTD</sequence>
<comment type="caution">
    <text evidence="3">The sequence shown here is derived from an EMBL/GenBank/DDBJ whole genome shotgun (WGS) entry which is preliminary data.</text>
</comment>
<dbReference type="InterPro" id="IPR017926">
    <property type="entry name" value="GATASE"/>
</dbReference>
<dbReference type="InterPro" id="IPR044992">
    <property type="entry name" value="ChyE-like"/>
</dbReference>
<dbReference type="GO" id="GO:0005829">
    <property type="term" value="C:cytosol"/>
    <property type="evidence" value="ECO:0007669"/>
    <property type="project" value="TreeGrafter"/>
</dbReference>